<accession>A0A4R4W1M1</accession>
<keyword evidence="2" id="KW-0012">Acyltransferase</keyword>
<dbReference type="PANTHER" id="PTHR43877:SF2">
    <property type="entry name" value="AMINOALKYLPHOSPHONATE N-ACETYLTRANSFERASE-RELATED"/>
    <property type="match status" value="1"/>
</dbReference>
<keyword evidence="5" id="KW-1185">Reference proteome</keyword>
<gene>
    <name evidence="4" type="ORF">E1181_03165</name>
</gene>
<dbReference type="EMBL" id="SMKS01000003">
    <property type="protein sequence ID" value="TDD09733.1"/>
    <property type="molecule type" value="Genomic_DNA"/>
</dbReference>
<reference evidence="4 5" key="1">
    <citation type="submission" date="2019-03" db="EMBL/GenBank/DDBJ databases">
        <title>Draft genome sequences of novel Actinobacteria.</title>
        <authorList>
            <person name="Sahin N."/>
            <person name="Ay H."/>
            <person name="Saygin H."/>
        </authorList>
    </citation>
    <scope>NUCLEOTIDE SEQUENCE [LARGE SCALE GENOMIC DNA]</scope>
    <source>
        <strain evidence="4 5">16K309</strain>
    </source>
</reference>
<dbReference type="GO" id="GO:0016747">
    <property type="term" value="F:acyltransferase activity, transferring groups other than amino-acyl groups"/>
    <property type="evidence" value="ECO:0007669"/>
    <property type="project" value="InterPro"/>
</dbReference>
<dbReference type="InterPro" id="IPR050832">
    <property type="entry name" value="Bact_Acetyltransf"/>
</dbReference>
<dbReference type="InterPro" id="IPR016181">
    <property type="entry name" value="Acyl_CoA_acyltransferase"/>
</dbReference>
<organism evidence="4 5">
    <name type="scientific">Saccharopolyspora terrae</name>
    <dbReference type="NCBI Taxonomy" id="2530384"/>
    <lineage>
        <taxon>Bacteria</taxon>
        <taxon>Bacillati</taxon>
        <taxon>Actinomycetota</taxon>
        <taxon>Actinomycetes</taxon>
        <taxon>Pseudonocardiales</taxon>
        <taxon>Pseudonocardiaceae</taxon>
        <taxon>Saccharopolyspora</taxon>
    </lineage>
</organism>
<dbReference type="OrthoDB" id="70840at2"/>
<sequence length="156" mass="17572">MRIVTVGYDHPDSQRLIEAVQQEYVERYGEQDVTPVDPAEFFQPRGLFLLGYLGEEAVASGGWRARDTGEEGFRDGDAELKRMYVVPAQRGNGWSRRMLAELESTAALAGHKRLVLETGTKQPEAIGLYLSCGYEQIENFGVYRCDPDSRCYGKEL</sequence>
<keyword evidence="1 4" id="KW-0808">Transferase</keyword>
<dbReference type="Pfam" id="PF00583">
    <property type="entry name" value="Acetyltransf_1"/>
    <property type="match status" value="1"/>
</dbReference>
<name>A0A4R4W1M1_9PSEU</name>
<protein>
    <submittedName>
        <fullName evidence="4">GNAT family N-acetyltransferase</fullName>
    </submittedName>
</protein>
<dbReference type="PROSITE" id="PS51186">
    <property type="entry name" value="GNAT"/>
    <property type="match status" value="1"/>
</dbReference>
<proteinExistence type="predicted"/>
<dbReference type="AlphaFoldDB" id="A0A4R4W1M1"/>
<evidence type="ECO:0000313" key="5">
    <source>
        <dbReference type="Proteomes" id="UP000295674"/>
    </source>
</evidence>
<dbReference type="RefSeq" id="WP_132672353.1">
    <property type="nucleotide sequence ID" value="NZ_SMKS01000003.1"/>
</dbReference>
<evidence type="ECO:0000259" key="3">
    <source>
        <dbReference type="PROSITE" id="PS51186"/>
    </source>
</evidence>
<evidence type="ECO:0000313" key="4">
    <source>
        <dbReference type="EMBL" id="TDD09733.1"/>
    </source>
</evidence>
<dbReference type="InterPro" id="IPR000182">
    <property type="entry name" value="GNAT_dom"/>
</dbReference>
<dbReference type="Gene3D" id="3.40.630.30">
    <property type="match status" value="1"/>
</dbReference>
<dbReference type="PANTHER" id="PTHR43877">
    <property type="entry name" value="AMINOALKYLPHOSPHONATE N-ACETYLTRANSFERASE-RELATED-RELATED"/>
    <property type="match status" value="1"/>
</dbReference>
<dbReference type="Proteomes" id="UP000295674">
    <property type="component" value="Unassembled WGS sequence"/>
</dbReference>
<comment type="caution">
    <text evidence="4">The sequence shown here is derived from an EMBL/GenBank/DDBJ whole genome shotgun (WGS) entry which is preliminary data.</text>
</comment>
<dbReference type="SUPFAM" id="SSF55729">
    <property type="entry name" value="Acyl-CoA N-acyltransferases (Nat)"/>
    <property type="match status" value="1"/>
</dbReference>
<evidence type="ECO:0000256" key="2">
    <source>
        <dbReference type="ARBA" id="ARBA00023315"/>
    </source>
</evidence>
<evidence type="ECO:0000256" key="1">
    <source>
        <dbReference type="ARBA" id="ARBA00022679"/>
    </source>
</evidence>
<feature type="domain" description="N-acetyltransferase" evidence="3">
    <location>
        <begin position="1"/>
        <end position="156"/>
    </location>
</feature>